<evidence type="ECO:0000256" key="4">
    <source>
        <dbReference type="SAM" id="MobiDB-lite"/>
    </source>
</evidence>
<evidence type="ECO:0000256" key="1">
    <source>
        <dbReference type="ARBA" id="ARBA00022737"/>
    </source>
</evidence>
<feature type="repeat" description="ANK" evidence="3">
    <location>
        <begin position="263"/>
        <end position="295"/>
    </location>
</feature>
<keyword evidence="6" id="KW-1185">Reference proteome</keyword>
<evidence type="ECO:0000256" key="2">
    <source>
        <dbReference type="ARBA" id="ARBA00023043"/>
    </source>
</evidence>
<feature type="compositionally biased region" description="Basic and acidic residues" evidence="4">
    <location>
        <begin position="553"/>
        <end position="575"/>
    </location>
</feature>
<dbReference type="SUPFAM" id="SSF48403">
    <property type="entry name" value="Ankyrin repeat"/>
    <property type="match status" value="1"/>
</dbReference>
<dbReference type="Pfam" id="PF12796">
    <property type="entry name" value="Ank_2"/>
    <property type="match status" value="1"/>
</dbReference>
<dbReference type="PANTHER" id="PTHR24198:SF165">
    <property type="entry name" value="ANKYRIN REPEAT-CONTAINING PROTEIN-RELATED"/>
    <property type="match status" value="1"/>
</dbReference>
<dbReference type="EMBL" id="JBJJXI010000029">
    <property type="protein sequence ID" value="KAL3403734.1"/>
    <property type="molecule type" value="Genomic_DNA"/>
</dbReference>
<sequence length="575" mass="67039">MSAPYENEGQEYEDFREFYKREQFDYISTDDSSMAYQKTYSYLRKKGIKLDDKLFLRFIATVRGHKEMEELTDNHNFKKYRFNVACLRGILDKVRAFITSGLSINKSSDKFKVLTTPLHQAVWFQNVETVKLLLSNNADPNESDDYGMTPLHKVCAELYDFHHRRSCVEHESLMLRLLLNHRANVHKKDCFEMAPIFYIFSNNLFNVMISEETEESVHANAVDTGFLYQLDVYAKVFFRDTIGANAINLFLKAGVDVNAKDMVGNSLLQLAISNINFSVVQLLLENGADVKTIKFIGGYFEPDISILPSLELFHNLMDILSLLLIRGYELTFPDKLNILNFLVNSKDFVRYRNVSGLFAFGSAQKIRETVDKLLDSNRPHTISEGDVPDEKMVSRIDFYLKVVKEGEMYMEDYTYIFNRMQSFIKYDLLNYHIEIDSKYRAEIELAKHTTLNNQKFLLDICRADPEDRYDLFVETDYFTLLTSPDFEKNFKTTQHIIKGYFLKAFVRKYCVMWGADFLERFSISPRSRSDCVLSRRGALEGVQVIRAHGSSPSKEESVSRVRRHEKYERATEKEQ</sequence>
<dbReference type="SMART" id="SM00248">
    <property type="entry name" value="ANK"/>
    <property type="match status" value="4"/>
</dbReference>
<dbReference type="InterPro" id="IPR002110">
    <property type="entry name" value="Ankyrin_rpt"/>
</dbReference>
<dbReference type="InterPro" id="IPR036770">
    <property type="entry name" value="Ankyrin_rpt-contain_sf"/>
</dbReference>
<name>A0ABD2XEP8_9HYME</name>
<dbReference type="PANTHER" id="PTHR24198">
    <property type="entry name" value="ANKYRIN REPEAT AND PROTEIN KINASE DOMAIN-CONTAINING PROTEIN"/>
    <property type="match status" value="1"/>
</dbReference>
<gene>
    <name evidence="5" type="ORF">TKK_003656</name>
</gene>
<dbReference type="Pfam" id="PF13606">
    <property type="entry name" value="Ank_3"/>
    <property type="match status" value="1"/>
</dbReference>
<organism evidence="5 6">
    <name type="scientific">Trichogramma kaykai</name>
    <dbReference type="NCBI Taxonomy" id="54128"/>
    <lineage>
        <taxon>Eukaryota</taxon>
        <taxon>Metazoa</taxon>
        <taxon>Ecdysozoa</taxon>
        <taxon>Arthropoda</taxon>
        <taxon>Hexapoda</taxon>
        <taxon>Insecta</taxon>
        <taxon>Pterygota</taxon>
        <taxon>Neoptera</taxon>
        <taxon>Endopterygota</taxon>
        <taxon>Hymenoptera</taxon>
        <taxon>Apocrita</taxon>
        <taxon>Proctotrupomorpha</taxon>
        <taxon>Chalcidoidea</taxon>
        <taxon>Trichogrammatidae</taxon>
        <taxon>Trichogramma</taxon>
    </lineage>
</organism>
<comment type="caution">
    <text evidence="5">The sequence shown here is derived from an EMBL/GenBank/DDBJ whole genome shotgun (WGS) entry which is preliminary data.</text>
</comment>
<dbReference type="AlphaFoldDB" id="A0ABD2XEP8"/>
<keyword evidence="1" id="KW-0677">Repeat</keyword>
<feature type="repeat" description="ANK" evidence="3">
    <location>
        <begin position="116"/>
        <end position="145"/>
    </location>
</feature>
<accession>A0ABD2XEP8</accession>
<evidence type="ECO:0000313" key="6">
    <source>
        <dbReference type="Proteomes" id="UP001627154"/>
    </source>
</evidence>
<feature type="region of interest" description="Disordered" evidence="4">
    <location>
        <begin position="548"/>
        <end position="575"/>
    </location>
</feature>
<dbReference type="Gene3D" id="1.25.40.20">
    <property type="entry name" value="Ankyrin repeat-containing domain"/>
    <property type="match status" value="2"/>
</dbReference>
<dbReference type="Proteomes" id="UP001627154">
    <property type="component" value="Unassembled WGS sequence"/>
</dbReference>
<evidence type="ECO:0000256" key="3">
    <source>
        <dbReference type="PROSITE-ProRule" id="PRU00023"/>
    </source>
</evidence>
<dbReference type="PROSITE" id="PS50088">
    <property type="entry name" value="ANK_REPEAT"/>
    <property type="match status" value="2"/>
</dbReference>
<proteinExistence type="predicted"/>
<protein>
    <submittedName>
        <fullName evidence="5">Uncharacterized protein</fullName>
    </submittedName>
</protein>
<evidence type="ECO:0000313" key="5">
    <source>
        <dbReference type="EMBL" id="KAL3403734.1"/>
    </source>
</evidence>
<keyword evidence="2 3" id="KW-0040">ANK repeat</keyword>
<reference evidence="5 6" key="1">
    <citation type="journal article" date="2024" name="bioRxiv">
        <title>A reference genome for Trichogramma kaykai: A tiny desert-dwelling parasitoid wasp with competing sex-ratio distorters.</title>
        <authorList>
            <person name="Culotta J."/>
            <person name="Lindsey A.R."/>
        </authorList>
    </citation>
    <scope>NUCLEOTIDE SEQUENCE [LARGE SCALE GENOMIC DNA]</scope>
    <source>
        <strain evidence="5 6">KSX58</strain>
    </source>
</reference>
<dbReference type="PROSITE" id="PS50297">
    <property type="entry name" value="ANK_REP_REGION"/>
    <property type="match status" value="2"/>
</dbReference>